<feature type="domain" description="HTH marR-type" evidence="4">
    <location>
        <begin position="6"/>
        <end position="136"/>
    </location>
</feature>
<evidence type="ECO:0000256" key="1">
    <source>
        <dbReference type="ARBA" id="ARBA00023015"/>
    </source>
</evidence>
<dbReference type="OrthoDB" id="9806864at2"/>
<dbReference type="InterPro" id="IPR036390">
    <property type="entry name" value="WH_DNA-bd_sf"/>
</dbReference>
<accession>A0A087CHS7</accession>
<evidence type="ECO:0000313" key="5">
    <source>
        <dbReference type="EMBL" id="KFI82827.1"/>
    </source>
</evidence>
<dbReference type="InterPro" id="IPR036388">
    <property type="entry name" value="WH-like_DNA-bd_sf"/>
</dbReference>
<dbReference type="GeneID" id="98299830"/>
<evidence type="ECO:0000259" key="4">
    <source>
        <dbReference type="PROSITE" id="PS50995"/>
    </source>
</evidence>
<dbReference type="SMART" id="SM00347">
    <property type="entry name" value="HTH_MARR"/>
    <property type="match status" value="1"/>
</dbReference>
<gene>
    <name evidence="5" type="ORF">BPSY_0618</name>
</gene>
<organism evidence="5 6">
    <name type="scientific">Bifidobacterium psychraerophilum</name>
    <dbReference type="NCBI Taxonomy" id="218140"/>
    <lineage>
        <taxon>Bacteria</taxon>
        <taxon>Bacillati</taxon>
        <taxon>Actinomycetota</taxon>
        <taxon>Actinomycetes</taxon>
        <taxon>Bifidobacteriales</taxon>
        <taxon>Bifidobacteriaceae</taxon>
        <taxon>Bifidobacterium</taxon>
    </lineage>
</organism>
<dbReference type="PANTHER" id="PTHR33164:SF64">
    <property type="entry name" value="TRANSCRIPTIONAL REGULATOR SLYA"/>
    <property type="match status" value="1"/>
</dbReference>
<reference evidence="5 6" key="1">
    <citation type="submission" date="2014-03" db="EMBL/GenBank/DDBJ databases">
        <title>Genomics of Bifidobacteria.</title>
        <authorList>
            <person name="Ventura M."/>
            <person name="Milani C."/>
            <person name="Lugli G.A."/>
        </authorList>
    </citation>
    <scope>NUCLEOTIDE SEQUENCE [LARGE SCALE GENOMIC DNA]</scope>
    <source>
        <strain evidence="5 6">LMG 21775</strain>
    </source>
</reference>
<keyword evidence="6" id="KW-1185">Reference proteome</keyword>
<dbReference type="SUPFAM" id="SSF46785">
    <property type="entry name" value="Winged helix' DNA-binding domain"/>
    <property type="match status" value="1"/>
</dbReference>
<keyword evidence="1" id="KW-0805">Transcription regulation</keyword>
<evidence type="ECO:0000256" key="2">
    <source>
        <dbReference type="ARBA" id="ARBA00023125"/>
    </source>
</evidence>
<sequence length="140" mass="15647">MGQPQYLGFIRQLRSLNHELDEQLMSGLRPIGLSCVQADALMALSDLQPCSLKTLSEHLIAESGHPSRLISRMKERGLVDVKASDEDRRAMLISLTPEGTMLAKESFRIREGIMRGLHLESDELSEATDFLISIRKQLAS</sequence>
<dbReference type="Pfam" id="PF13463">
    <property type="entry name" value="HTH_27"/>
    <property type="match status" value="1"/>
</dbReference>
<dbReference type="EMBL" id="JGZI01000008">
    <property type="protein sequence ID" value="KFI82827.1"/>
    <property type="molecule type" value="Genomic_DNA"/>
</dbReference>
<evidence type="ECO:0000313" key="6">
    <source>
        <dbReference type="Proteomes" id="UP000029050"/>
    </source>
</evidence>
<keyword evidence="2" id="KW-0238">DNA-binding</keyword>
<comment type="caution">
    <text evidence="5">The sequence shown here is derived from an EMBL/GenBank/DDBJ whole genome shotgun (WGS) entry which is preliminary data.</text>
</comment>
<dbReference type="GO" id="GO:0003677">
    <property type="term" value="F:DNA binding"/>
    <property type="evidence" value="ECO:0007669"/>
    <property type="project" value="UniProtKB-KW"/>
</dbReference>
<dbReference type="AlphaFoldDB" id="A0A087CHS7"/>
<dbReference type="RefSeq" id="WP_051921580.1">
    <property type="nucleotide sequence ID" value="NZ_BAABVZ010000001.1"/>
</dbReference>
<dbReference type="PROSITE" id="PS50995">
    <property type="entry name" value="HTH_MARR_2"/>
    <property type="match status" value="1"/>
</dbReference>
<name>A0A087CHS7_9BIFI</name>
<keyword evidence="3" id="KW-0804">Transcription</keyword>
<dbReference type="GO" id="GO:0003700">
    <property type="term" value="F:DNA-binding transcription factor activity"/>
    <property type="evidence" value="ECO:0007669"/>
    <property type="project" value="InterPro"/>
</dbReference>
<dbReference type="STRING" id="218140.BPSY_0618"/>
<protein>
    <submittedName>
        <fullName evidence="5">MarR family transcriptional regulator</fullName>
    </submittedName>
</protein>
<evidence type="ECO:0000256" key="3">
    <source>
        <dbReference type="ARBA" id="ARBA00023163"/>
    </source>
</evidence>
<dbReference type="eggNOG" id="COG1846">
    <property type="taxonomic scope" value="Bacteria"/>
</dbReference>
<dbReference type="Gene3D" id="1.10.10.10">
    <property type="entry name" value="Winged helix-like DNA-binding domain superfamily/Winged helix DNA-binding domain"/>
    <property type="match status" value="1"/>
</dbReference>
<dbReference type="InterPro" id="IPR000835">
    <property type="entry name" value="HTH_MarR-typ"/>
</dbReference>
<dbReference type="Proteomes" id="UP000029050">
    <property type="component" value="Unassembled WGS sequence"/>
</dbReference>
<proteinExistence type="predicted"/>
<dbReference type="PANTHER" id="PTHR33164">
    <property type="entry name" value="TRANSCRIPTIONAL REGULATOR, MARR FAMILY"/>
    <property type="match status" value="1"/>
</dbReference>
<dbReference type="InterPro" id="IPR039422">
    <property type="entry name" value="MarR/SlyA-like"/>
</dbReference>
<dbReference type="GO" id="GO:0006950">
    <property type="term" value="P:response to stress"/>
    <property type="evidence" value="ECO:0007669"/>
    <property type="project" value="TreeGrafter"/>
</dbReference>